<dbReference type="CDD" id="cd06453">
    <property type="entry name" value="SufS_like"/>
    <property type="match status" value="1"/>
</dbReference>
<dbReference type="GO" id="GO:0008483">
    <property type="term" value="F:transaminase activity"/>
    <property type="evidence" value="ECO:0007669"/>
    <property type="project" value="UniProtKB-KW"/>
</dbReference>
<dbReference type="Pfam" id="PF00266">
    <property type="entry name" value="Aminotran_5"/>
    <property type="match status" value="1"/>
</dbReference>
<dbReference type="SUPFAM" id="SSF53383">
    <property type="entry name" value="PLP-dependent transferases"/>
    <property type="match status" value="1"/>
</dbReference>
<keyword evidence="10" id="KW-0032">Aminotransferase</keyword>
<organism evidence="10 11">
    <name type="scientific">Flavobacterium chungangensis</name>
    <dbReference type="NCBI Taxonomy" id="2708132"/>
    <lineage>
        <taxon>Bacteria</taxon>
        <taxon>Pseudomonadati</taxon>
        <taxon>Bacteroidota</taxon>
        <taxon>Flavobacteriia</taxon>
        <taxon>Flavobacteriales</taxon>
        <taxon>Flavobacteriaceae</taxon>
        <taxon>Flavobacterium</taxon>
    </lineage>
</organism>
<evidence type="ECO:0000256" key="7">
    <source>
        <dbReference type="RuleBase" id="RU004504"/>
    </source>
</evidence>
<dbReference type="InterPro" id="IPR010970">
    <property type="entry name" value="Cys_dSase_SufS"/>
</dbReference>
<dbReference type="NCBIfam" id="TIGR01979">
    <property type="entry name" value="sufS"/>
    <property type="match status" value="1"/>
</dbReference>
<keyword evidence="4 8" id="KW-0808">Transferase</keyword>
<evidence type="ECO:0000313" key="11">
    <source>
        <dbReference type="Proteomes" id="UP001596003"/>
    </source>
</evidence>
<dbReference type="InterPro" id="IPR015422">
    <property type="entry name" value="PyrdxlP-dep_Trfase_small"/>
</dbReference>
<name>A0ABV8ZAY2_9FLAO</name>
<evidence type="ECO:0000256" key="1">
    <source>
        <dbReference type="ARBA" id="ARBA00001933"/>
    </source>
</evidence>
<accession>A0ABV8ZAY2</accession>
<dbReference type="InterPro" id="IPR015424">
    <property type="entry name" value="PyrdxlP-dep_Trfase"/>
</dbReference>
<evidence type="ECO:0000256" key="6">
    <source>
        <dbReference type="ARBA" id="ARBA00050776"/>
    </source>
</evidence>
<evidence type="ECO:0000313" key="10">
    <source>
        <dbReference type="EMBL" id="MFC4475752.1"/>
    </source>
</evidence>
<evidence type="ECO:0000256" key="3">
    <source>
        <dbReference type="ARBA" id="ARBA00012239"/>
    </source>
</evidence>
<gene>
    <name evidence="10" type="ORF">ACFO3N_01610</name>
</gene>
<dbReference type="EC" id="2.8.1.7" evidence="3 8"/>
<dbReference type="PANTHER" id="PTHR43586:SF8">
    <property type="entry name" value="CYSTEINE DESULFURASE 1, CHLOROPLASTIC"/>
    <property type="match status" value="1"/>
</dbReference>
<dbReference type="InterPro" id="IPR015421">
    <property type="entry name" value="PyrdxlP-dep_Trfase_major"/>
</dbReference>
<dbReference type="Gene3D" id="3.40.640.10">
    <property type="entry name" value="Type I PLP-dependent aspartate aminotransferase-like (Major domain)"/>
    <property type="match status" value="1"/>
</dbReference>
<comment type="cofactor">
    <cofactor evidence="1 7">
        <name>pyridoxal 5'-phosphate</name>
        <dbReference type="ChEBI" id="CHEBI:597326"/>
    </cofactor>
</comment>
<comment type="catalytic activity">
    <reaction evidence="6 8">
        <text>(sulfur carrier)-H + L-cysteine = (sulfur carrier)-SH + L-alanine</text>
        <dbReference type="Rhea" id="RHEA:43892"/>
        <dbReference type="Rhea" id="RHEA-COMP:14737"/>
        <dbReference type="Rhea" id="RHEA-COMP:14739"/>
        <dbReference type="ChEBI" id="CHEBI:29917"/>
        <dbReference type="ChEBI" id="CHEBI:35235"/>
        <dbReference type="ChEBI" id="CHEBI:57972"/>
        <dbReference type="ChEBI" id="CHEBI:64428"/>
        <dbReference type="EC" id="2.8.1.7"/>
    </reaction>
</comment>
<evidence type="ECO:0000256" key="4">
    <source>
        <dbReference type="ARBA" id="ARBA00022679"/>
    </source>
</evidence>
<comment type="similarity">
    <text evidence="2 8">Belongs to the class-V pyridoxal-phosphate-dependent aminotransferase family. Csd subfamily.</text>
</comment>
<dbReference type="Gene3D" id="3.90.1150.10">
    <property type="entry name" value="Aspartate Aminotransferase, domain 1"/>
    <property type="match status" value="1"/>
</dbReference>
<comment type="caution">
    <text evidence="10">The sequence shown here is derived from an EMBL/GenBank/DDBJ whole genome shotgun (WGS) entry which is preliminary data.</text>
</comment>
<evidence type="ECO:0000256" key="8">
    <source>
        <dbReference type="RuleBase" id="RU004506"/>
    </source>
</evidence>
<feature type="domain" description="Aminotransferase class V" evidence="9">
    <location>
        <begin position="24"/>
        <end position="391"/>
    </location>
</feature>
<protein>
    <recommendedName>
        <fullName evidence="3 8">Cysteine desulfurase</fullName>
        <ecNumber evidence="3 8">2.8.1.7</ecNumber>
    </recommendedName>
</protein>
<sequence>MLDIQKIRADFPILSQTVNGKPLVYFDNGATSQKPQVVIDAEVKYYKEINANIHRGVHTLSQLATDAYEVARGKVKDHINAKHAHEVLFTSGTTHGINLVSNGFASILKPGDEVVVSSLEHHSNIVPWQMLCEKTGAILKVIPINDNGELIIEEFDKLLSDKTKIVTVNHISNALGVINPIKYIIDKAHAVGAAVLIDGAQAVPHLKPNVQELDCDFYAFSGHKMCGPTGTGILYGKEEWLNKLPPYQGGGEMIKEVTFEKTTYADLPHKFEAGTPNIAGGIVLGTAIDYLNEIGFDKIHEYENELLEHATKRLNEIEGIRIYGNTKNKASVVSFNIDGIHPYDVGSIIDKLGIAVRTGHHCAQPIMNFFCIPGTIRASFSFYNTKEEIDAMVDAVKKAQTMLS</sequence>
<reference evidence="11" key="1">
    <citation type="journal article" date="2019" name="Int. J. Syst. Evol. Microbiol.">
        <title>The Global Catalogue of Microorganisms (GCM) 10K type strain sequencing project: providing services to taxonomists for standard genome sequencing and annotation.</title>
        <authorList>
            <consortium name="The Broad Institute Genomics Platform"/>
            <consortium name="The Broad Institute Genome Sequencing Center for Infectious Disease"/>
            <person name="Wu L."/>
            <person name="Ma J."/>
        </authorList>
    </citation>
    <scope>NUCLEOTIDE SEQUENCE [LARGE SCALE GENOMIC DNA]</scope>
    <source>
        <strain evidence="11">NBRC 103627</strain>
    </source>
</reference>
<evidence type="ECO:0000259" key="9">
    <source>
        <dbReference type="Pfam" id="PF00266"/>
    </source>
</evidence>
<keyword evidence="5 8" id="KW-0663">Pyridoxal phosphate</keyword>
<comment type="function">
    <text evidence="8">Catalyzes the removal of elemental sulfur and selenium atoms from L-cysteine, L-cystine, L-selenocysteine, and L-selenocystine to produce L-alanine.</text>
</comment>
<dbReference type="InterPro" id="IPR000192">
    <property type="entry name" value="Aminotrans_V_dom"/>
</dbReference>
<dbReference type="EMBL" id="JBHSFY010000001">
    <property type="protein sequence ID" value="MFC4475752.1"/>
    <property type="molecule type" value="Genomic_DNA"/>
</dbReference>
<evidence type="ECO:0000256" key="5">
    <source>
        <dbReference type="ARBA" id="ARBA00022898"/>
    </source>
</evidence>
<keyword evidence="11" id="KW-1185">Reference proteome</keyword>
<dbReference type="PROSITE" id="PS00595">
    <property type="entry name" value="AA_TRANSFER_CLASS_5"/>
    <property type="match status" value="1"/>
</dbReference>
<proteinExistence type="inferred from homology"/>
<dbReference type="InterPro" id="IPR020578">
    <property type="entry name" value="Aminotrans_V_PyrdxlP_BS"/>
</dbReference>
<dbReference type="Proteomes" id="UP001596003">
    <property type="component" value="Unassembled WGS sequence"/>
</dbReference>
<dbReference type="PANTHER" id="PTHR43586">
    <property type="entry name" value="CYSTEINE DESULFURASE"/>
    <property type="match status" value="1"/>
</dbReference>
<evidence type="ECO:0000256" key="2">
    <source>
        <dbReference type="ARBA" id="ARBA00010447"/>
    </source>
</evidence>
<dbReference type="RefSeq" id="WP_379794957.1">
    <property type="nucleotide sequence ID" value="NZ_JBHSFY010000001.1"/>
</dbReference>